<dbReference type="InterPro" id="IPR002347">
    <property type="entry name" value="SDR_fam"/>
</dbReference>
<dbReference type="AlphaFoldDB" id="A0A1G6GTK2"/>
<dbReference type="InterPro" id="IPR036291">
    <property type="entry name" value="NAD(P)-bd_dom_sf"/>
</dbReference>
<dbReference type="PANTHER" id="PTHR43943:SF17">
    <property type="entry name" value="3-PHENYLPROPIONATE-DIHYDRODIOL_CINNAMIC ACID-DIHYDRODIOL DEHYDROGENASE"/>
    <property type="match status" value="1"/>
</dbReference>
<accession>A0A1G6GTK2</accession>
<dbReference type="Pfam" id="PF13561">
    <property type="entry name" value="adh_short_C2"/>
    <property type="match status" value="1"/>
</dbReference>
<dbReference type="STRING" id="1577474.GA0111570_10535"/>
<keyword evidence="2" id="KW-0560">Oxidoreductase</keyword>
<name>A0A1G6GTK2_9ACTN</name>
<dbReference type="Proteomes" id="UP000199086">
    <property type="component" value="Unassembled WGS sequence"/>
</dbReference>
<gene>
    <name evidence="4" type="ORF">GA0111570_10535</name>
</gene>
<evidence type="ECO:0000256" key="2">
    <source>
        <dbReference type="ARBA" id="ARBA00023002"/>
    </source>
</evidence>
<reference evidence="4 5" key="1">
    <citation type="submission" date="2016-06" db="EMBL/GenBank/DDBJ databases">
        <authorList>
            <person name="Olsen C.W."/>
            <person name="Carey S."/>
            <person name="Hinshaw L."/>
            <person name="Karasin A.I."/>
        </authorList>
    </citation>
    <scope>NUCLEOTIDE SEQUENCE [LARGE SCALE GENOMIC DNA]</scope>
    <source>
        <strain evidence="4 5">LZ-22</strain>
    </source>
</reference>
<dbReference type="SUPFAM" id="SSF51735">
    <property type="entry name" value="NAD(P)-binding Rossmann-fold domains"/>
    <property type="match status" value="1"/>
</dbReference>
<protein>
    <submittedName>
        <fullName evidence="4">NADP-dependent 3-hydroxy acid dehydrogenase YdfG</fullName>
    </submittedName>
</protein>
<dbReference type="PANTHER" id="PTHR43943">
    <property type="entry name" value="DEHYDROGENASE/REDUCTASE (SDR FAMILY) MEMBER 4"/>
    <property type="match status" value="1"/>
</dbReference>
<proteinExistence type="inferred from homology"/>
<sequence length="226" mass="22784">MDLELRDRVALVVGGTGFIGRAVVARLRAEGALAIAASRHVEDGMVLDAGDPNAVREALDHVLEQYGRLDVLVVAAAPSAQTLDASRNADPDQVLSAVEAKAMSFLRLANAALPIMTGAGYGRIVGVSGQNAYLTGNVTGSVRNAALIVAAKNLADSVAGSGVTVNTVNPGTVSASPSSDVAPGRGGESSPEQIADLIAFLVSPRAGAISGESIAVGHRVRGVVAL</sequence>
<dbReference type="PRINTS" id="PR00081">
    <property type="entry name" value="GDHRDH"/>
</dbReference>
<dbReference type="RefSeq" id="WP_092609385.1">
    <property type="nucleotide sequence ID" value="NZ_FMYF01000005.1"/>
</dbReference>
<dbReference type="GO" id="GO:0016491">
    <property type="term" value="F:oxidoreductase activity"/>
    <property type="evidence" value="ECO:0007669"/>
    <property type="project" value="UniProtKB-KW"/>
</dbReference>
<dbReference type="OrthoDB" id="3208554at2"/>
<evidence type="ECO:0000313" key="5">
    <source>
        <dbReference type="Proteomes" id="UP000199086"/>
    </source>
</evidence>
<dbReference type="EMBL" id="FMYF01000005">
    <property type="protein sequence ID" value="SDB85264.1"/>
    <property type="molecule type" value="Genomic_DNA"/>
</dbReference>
<organism evidence="4 5">
    <name type="scientific">Raineyella antarctica</name>
    <dbReference type="NCBI Taxonomy" id="1577474"/>
    <lineage>
        <taxon>Bacteria</taxon>
        <taxon>Bacillati</taxon>
        <taxon>Actinomycetota</taxon>
        <taxon>Actinomycetes</taxon>
        <taxon>Propionibacteriales</taxon>
        <taxon>Propionibacteriaceae</taxon>
        <taxon>Raineyella</taxon>
    </lineage>
</organism>
<evidence type="ECO:0000313" key="4">
    <source>
        <dbReference type="EMBL" id="SDB85264.1"/>
    </source>
</evidence>
<evidence type="ECO:0000256" key="1">
    <source>
        <dbReference type="ARBA" id="ARBA00006484"/>
    </source>
</evidence>
<evidence type="ECO:0000256" key="3">
    <source>
        <dbReference type="SAM" id="MobiDB-lite"/>
    </source>
</evidence>
<feature type="region of interest" description="Disordered" evidence="3">
    <location>
        <begin position="170"/>
        <end position="190"/>
    </location>
</feature>
<comment type="similarity">
    <text evidence="1">Belongs to the short-chain dehydrogenases/reductases (SDR) family.</text>
</comment>
<keyword evidence="5" id="KW-1185">Reference proteome</keyword>
<dbReference type="Gene3D" id="3.40.50.720">
    <property type="entry name" value="NAD(P)-binding Rossmann-like Domain"/>
    <property type="match status" value="1"/>
</dbReference>